<accession>A0ABR0SEB8</accession>
<reference evidence="1 2" key="1">
    <citation type="submission" date="2024-01" db="EMBL/GenBank/DDBJ databases">
        <title>Complete genome of Cladobotryum mycophilum ATHUM6906.</title>
        <authorList>
            <person name="Christinaki A.C."/>
            <person name="Myridakis A.I."/>
            <person name="Kouvelis V.N."/>
        </authorList>
    </citation>
    <scope>NUCLEOTIDE SEQUENCE [LARGE SCALE GENOMIC DNA]</scope>
    <source>
        <strain evidence="1 2">ATHUM6906</strain>
    </source>
</reference>
<evidence type="ECO:0000313" key="2">
    <source>
        <dbReference type="Proteomes" id="UP001338125"/>
    </source>
</evidence>
<sequence length="124" mass="14344">MAPWAWLEAQHPHEQISSLPWFLPRQLRFIRNAQPRSSANTEFDKITINLPTTWLPTVLRILELPTSIDISDKMQEGSLLALQAREHDTMPLEFQYWLPVVRIDAVAYGQARWPLGKEPVLSSK</sequence>
<gene>
    <name evidence="1" type="ORF">PT974_08747</name>
</gene>
<comment type="caution">
    <text evidence="1">The sequence shown here is derived from an EMBL/GenBank/DDBJ whole genome shotgun (WGS) entry which is preliminary data.</text>
</comment>
<dbReference type="EMBL" id="JAVFKD010000014">
    <property type="protein sequence ID" value="KAK5990479.1"/>
    <property type="molecule type" value="Genomic_DNA"/>
</dbReference>
<organism evidence="1 2">
    <name type="scientific">Cladobotryum mycophilum</name>
    <dbReference type="NCBI Taxonomy" id="491253"/>
    <lineage>
        <taxon>Eukaryota</taxon>
        <taxon>Fungi</taxon>
        <taxon>Dikarya</taxon>
        <taxon>Ascomycota</taxon>
        <taxon>Pezizomycotina</taxon>
        <taxon>Sordariomycetes</taxon>
        <taxon>Hypocreomycetidae</taxon>
        <taxon>Hypocreales</taxon>
        <taxon>Hypocreaceae</taxon>
        <taxon>Cladobotryum</taxon>
    </lineage>
</organism>
<proteinExistence type="predicted"/>
<keyword evidence="2" id="KW-1185">Reference proteome</keyword>
<dbReference type="Proteomes" id="UP001338125">
    <property type="component" value="Unassembled WGS sequence"/>
</dbReference>
<protein>
    <submittedName>
        <fullName evidence="1">Uncharacterized protein</fullName>
    </submittedName>
</protein>
<name>A0ABR0SEB8_9HYPO</name>
<evidence type="ECO:0000313" key="1">
    <source>
        <dbReference type="EMBL" id="KAK5990479.1"/>
    </source>
</evidence>